<dbReference type="Gene3D" id="1.20.1510.10">
    <property type="entry name" value="Cation efflux protein transmembrane domain"/>
    <property type="match status" value="1"/>
</dbReference>
<evidence type="ECO:0000256" key="2">
    <source>
        <dbReference type="ARBA" id="ARBA00008114"/>
    </source>
</evidence>
<feature type="domain" description="Cation efflux protein cytoplasmic" evidence="9">
    <location>
        <begin position="211"/>
        <end position="287"/>
    </location>
</feature>
<dbReference type="Proteomes" id="UP000596035">
    <property type="component" value="Chromosome"/>
</dbReference>
<protein>
    <submittedName>
        <fullName evidence="11">Cation transporter</fullName>
    </submittedName>
    <submittedName>
        <fullName evidence="10">Cation-efflux pump</fullName>
    </submittedName>
</protein>
<keyword evidence="3" id="KW-0813">Transport</keyword>
<evidence type="ECO:0000313" key="10">
    <source>
        <dbReference type="EMBL" id="ASB41628.1"/>
    </source>
</evidence>
<evidence type="ECO:0000259" key="9">
    <source>
        <dbReference type="Pfam" id="PF16916"/>
    </source>
</evidence>
<gene>
    <name evidence="10" type="ORF">ADH66_13745</name>
    <name evidence="11" type="ORF">I5Q82_04090</name>
</gene>
<feature type="transmembrane region" description="Helical" evidence="7">
    <location>
        <begin position="37"/>
        <end position="59"/>
    </location>
</feature>
<dbReference type="Pfam" id="PF16916">
    <property type="entry name" value="ZT_dimer"/>
    <property type="match status" value="1"/>
</dbReference>
<dbReference type="PANTHER" id="PTHR43840:SF50">
    <property type="entry name" value="MANGANESE EFFLUX SYSTEM PROTEIN MNES"/>
    <property type="match status" value="1"/>
</dbReference>
<accession>A0A1Z2XT47</accession>
<reference evidence="11 13" key="3">
    <citation type="submission" date="2020-11" db="EMBL/GenBank/DDBJ databases">
        <title>Closed and high quality bacterial genomes of the OMM12 community.</title>
        <authorList>
            <person name="Marbouty M."/>
            <person name="Lamy-Besnier Q."/>
            <person name="Debarbieux L."/>
            <person name="Koszul R."/>
        </authorList>
    </citation>
    <scope>NUCLEOTIDE SEQUENCE [LARGE SCALE GENOMIC DNA]</scope>
    <source>
        <strain evidence="11 13">KB18</strain>
    </source>
</reference>
<dbReference type="PANTHER" id="PTHR43840">
    <property type="entry name" value="MITOCHONDRIAL METAL TRANSPORTER 1-RELATED"/>
    <property type="match status" value="1"/>
</dbReference>
<dbReference type="InterPro" id="IPR027470">
    <property type="entry name" value="Cation_efflux_CTD"/>
</dbReference>
<evidence type="ECO:0000259" key="8">
    <source>
        <dbReference type="Pfam" id="PF01545"/>
    </source>
</evidence>
<evidence type="ECO:0000256" key="5">
    <source>
        <dbReference type="ARBA" id="ARBA00022989"/>
    </source>
</evidence>
<comment type="similarity">
    <text evidence="2">Belongs to the cation diffusion facilitator (CDF) transporter (TC 2.A.4) family.</text>
</comment>
<keyword evidence="5 7" id="KW-1133">Transmembrane helix</keyword>
<dbReference type="GO" id="GO:0008324">
    <property type="term" value="F:monoatomic cation transmembrane transporter activity"/>
    <property type="evidence" value="ECO:0007669"/>
    <property type="project" value="InterPro"/>
</dbReference>
<keyword evidence="6 7" id="KW-0472">Membrane</keyword>
<keyword evidence="4 7" id="KW-0812">Transmembrane</keyword>
<reference evidence="10" key="1">
    <citation type="journal article" date="2017" name="Genome Announc.">
        <title>High-Quality Whole-Genome Sequences of the Oligo-Mouse-Microbiota Bacterial Community.</title>
        <authorList>
            <person name="Garzetti D."/>
            <person name="Brugiroux S."/>
            <person name="Bunk B."/>
            <person name="Pukall R."/>
            <person name="McCoy K.D."/>
            <person name="Macpherson A.J."/>
            <person name="Stecher B."/>
        </authorList>
    </citation>
    <scope>NUCLEOTIDE SEQUENCE</scope>
    <source>
        <strain evidence="10">KB18</strain>
    </source>
</reference>
<dbReference type="SUPFAM" id="SSF160240">
    <property type="entry name" value="Cation efflux protein cytoplasmic domain-like"/>
    <property type="match status" value="1"/>
</dbReference>
<evidence type="ECO:0000256" key="1">
    <source>
        <dbReference type="ARBA" id="ARBA00004141"/>
    </source>
</evidence>
<dbReference type="Pfam" id="PF01545">
    <property type="entry name" value="Cation_efflux"/>
    <property type="match status" value="1"/>
</dbReference>
<evidence type="ECO:0000313" key="11">
    <source>
        <dbReference type="EMBL" id="QQR30888.1"/>
    </source>
</evidence>
<feature type="transmembrane region" description="Helical" evidence="7">
    <location>
        <begin position="79"/>
        <end position="96"/>
    </location>
</feature>
<dbReference type="SUPFAM" id="SSF161111">
    <property type="entry name" value="Cation efflux protein transmembrane domain-like"/>
    <property type="match status" value="1"/>
</dbReference>
<dbReference type="InterPro" id="IPR058533">
    <property type="entry name" value="Cation_efflux_TM"/>
</dbReference>
<dbReference type="GO" id="GO:0016020">
    <property type="term" value="C:membrane"/>
    <property type="evidence" value="ECO:0007669"/>
    <property type="project" value="UniProtKB-SubCell"/>
</dbReference>
<dbReference type="FunFam" id="1.20.1510.10:FF:000006">
    <property type="entry name" value="Divalent cation efflux transporter"/>
    <property type="match status" value="1"/>
</dbReference>
<dbReference type="InterPro" id="IPR036837">
    <property type="entry name" value="Cation_efflux_CTD_sf"/>
</dbReference>
<evidence type="ECO:0000256" key="4">
    <source>
        <dbReference type="ARBA" id="ARBA00022692"/>
    </source>
</evidence>
<dbReference type="Proteomes" id="UP000196710">
    <property type="component" value="Chromosome"/>
</dbReference>
<comment type="subcellular location">
    <subcellularLocation>
        <location evidence="1">Membrane</location>
        <topology evidence="1">Multi-pass membrane protein</topology>
    </subcellularLocation>
</comment>
<organism evidence="11 13">
    <name type="scientific">Acutalibacter muris</name>
    <dbReference type="NCBI Taxonomy" id="1796620"/>
    <lineage>
        <taxon>Bacteria</taxon>
        <taxon>Bacillati</taxon>
        <taxon>Bacillota</taxon>
        <taxon>Clostridia</taxon>
        <taxon>Eubacteriales</taxon>
        <taxon>Acutalibacteraceae</taxon>
        <taxon>Acutalibacter</taxon>
    </lineage>
</organism>
<dbReference type="InterPro" id="IPR027469">
    <property type="entry name" value="Cation_efflux_TMD_sf"/>
</dbReference>
<dbReference type="AlphaFoldDB" id="A0A1Z2XT47"/>
<feature type="transmembrane region" description="Helical" evidence="7">
    <location>
        <begin position="12"/>
        <end position="31"/>
    </location>
</feature>
<dbReference type="InterPro" id="IPR002524">
    <property type="entry name" value="Cation_efflux"/>
</dbReference>
<dbReference type="EMBL" id="CP021422">
    <property type="protein sequence ID" value="ASB41628.1"/>
    <property type="molecule type" value="Genomic_DNA"/>
</dbReference>
<dbReference type="KEGG" id="amur:ADH66_13745"/>
<dbReference type="InterPro" id="IPR050291">
    <property type="entry name" value="CDF_Transporter"/>
</dbReference>
<sequence length="378" mass="41146">MKEMSREKQGSFAGAVGIGTNILLFVIKLLAGLLSGSVAIMADAVNNLTDSGSSIIMLVGFRLSEKPADREHPFGHARIEYLCGVIVSFIVLFLGLELGRTSFLKILSPEKAEFGPIALSVLVISILIKLWLCLFYTRVGKRIDSGSLLATASDSRNDVISTGVVLLGAIITRLTSLNLDGFLGLIVAAFIVISGVKLIMETADPLLGPAPKRELVRGICEKIRGYEGIIGIHDLTVHSYGQGRTFASVHCEVPAEEDILISHDLIDNIERDFLEQEGIHLVIHLDPVITCDEKANELQKKVLEGVKTLYPQGALHDFRVVWGVTHSNVLFDVAVPFSVKDSDQQVKERVTRAVEALDPAYRAVLAVDRVGVVNELED</sequence>
<keyword evidence="12" id="KW-1185">Reference proteome</keyword>
<evidence type="ECO:0000313" key="12">
    <source>
        <dbReference type="Proteomes" id="UP000196710"/>
    </source>
</evidence>
<feature type="transmembrane region" description="Helical" evidence="7">
    <location>
        <begin position="116"/>
        <end position="137"/>
    </location>
</feature>
<evidence type="ECO:0000256" key="3">
    <source>
        <dbReference type="ARBA" id="ARBA00022448"/>
    </source>
</evidence>
<proteinExistence type="inferred from homology"/>
<evidence type="ECO:0000256" key="7">
    <source>
        <dbReference type="SAM" id="Phobius"/>
    </source>
</evidence>
<evidence type="ECO:0000313" key="13">
    <source>
        <dbReference type="Proteomes" id="UP000596035"/>
    </source>
</evidence>
<name>A0A1Z2XT47_9FIRM</name>
<dbReference type="Gene3D" id="3.30.70.1350">
    <property type="entry name" value="Cation efflux protein, cytoplasmic domain"/>
    <property type="match status" value="1"/>
</dbReference>
<dbReference type="NCBIfam" id="TIGR01297">
    <property type="entry name" value="CDF"/>
    <property type="match status" value="1"/>
</dbReference>
<evidence type="ECO:0000256" key="6">
    <source>
        <dbReference type="ARBA" id="ARBA00023136"/>
    </source>
</evidence>
<feature type="transmembrane region" description="Helical" evidence="7">
    <location>
        <begin position="182"/>
        <end position="200"/>
    </location>
</feature>
<reference evidence="12" key="2">
    <citation type="submission" date="2017-05" db="EMBL/GenBank/DDBJ databases">
        <title>Improved OligoMM genomes.</title>
        <authorList>
            <person name="Garzetti D."/>
        </authorList>
    </citation>
    <scope>NUCLEOTIDE SEQUENCE [LARGE SCALE GENOMIC DNA]</scope>
    <source>
        <strain evidence="12">KB18</strain>
    </source>
</reference>
<feature type="domain" description="Cation efflux protein transmembrane" evidence="8">
    <location>
        <begin position="16"/>
        <end position="207"/>
    </location>
</feature>
<dbReference type="EMBL" id="CP065321">
    <property type="protein sequence ID" value="QQR30888.1"/>
    <property type="molecule type" value="Genomic_DNA"/>
</dbReference>
<dbReference type="RefSeq" id="WP_066539563.1">
    <property type="nucleotide sequence ID" value="NZ_CP021422.1"/>
</dbReference>